<evidence type="ECO:0000313" key="1">
    <source>
        <dbReference type="EMBL" id="KAJ7767720.1"/>
    </source>
</evidence>
<sequence length="224" mass="25084">MTGIVMEDLHHDDHRYKMAKKLMFAHWHHPQHRKVILKHIWFITNNTPGGQLHGARYNAYTNLVAMASGKPNEYLFHSTQRACPIGNHHNNTHLRNKSDCYMCPIIKNSFSLKHAKATGLFGPGIYATDHAAKADGYYKDTHGNRTRCVLLSIVAAGNTEYRYGSNPLPPSLGFHSVPGGTVLGNGSLLKYPETVVYREDAICPFILIVYDLGAPDSVYHLHGH</sequence>
<reference evidence="1" key="1">
    <citation type="submission" date="2023-03" db="EMBL/GenBank/DDBJ databases">
        <title>Massive genome expansion in bonnet fungi (Mycena s.s.) driven by repeated elements and novel gene families across ecological guilds.</title>
        <authorList>
            <consortium name="Lawrence Berkeley National Laboratory"/>
            <person name="Harder C.B."/>
            <person name="Miyauchi S."/>
            <person name="Viragh M."/>
            <person name="Kuo A."/>
            <person name="Thoen E."/>
            <person name="Andreopoulos B."/>
            <person name="Lu D."/>
            <person name="Skrede I."/>
            <person name="Drula E."/>
            <person name="Henrissat B."/>
            <person name="Morin E."/>
            <person name="Kohler A."/>
            <person name="Barry K."/>
            <person name="LaButti K."/>
            <person name="Morin E."/>
            <person name="Salamov A."/>
            <person name="Lipzen A."/>
            <person name="Mereny Z."/>
            <person name="Hegedus B."/>
            <person name="Baldrian P."/>
            <person name="Stursova M."/>
            <person name="Weitz H."/>
            <person name="Taylor A."/>
            <person name="Grigoriev I.V."/>
            <person name="Nagy L.G."/>
            <person name="Martin F."/>
            <person name="Kauserud H."/>
        </authorList>
    </citation>
    <scope>NUCLEOTIDE SEQUENCE</scope>
    <source>
        <strain evidence="1">CBHHK182m</strain>
    </source>
</reference>
<gene>
    <name evidence="1" type="ORF">B0H16DRAFT_1716637</name>
</gene>
<dbReference type="AlphaFoldDB" id="A0AAD7JPJ4"/>
<protein>
    <recommendedName>
        <fullName evidence="3">Poly [ADP-ribose] polymerase</fullName>
    </recommendedName>
</protein>
<proteinExistence type="predicted"/>
<keyword evidence="2" id="KW-1185">Reference proteome</keyword>
<dbReference type="SUPFAM" id="SSF56399">
    <property type="entry name" value="ADP-ribosylation"/>
    <property type="match status" value="1"/>
</dbReference>
<dbReference type="Gene3D" id="6.20.320.10">
    <property type="match status" value="1"/>
</dbReference>
<dbReference type="Proteomes" id="UP001215598">
    <property type="component" value="Unassembled WGS sequence"/>
</dbReference>
<name>A0AAD7JPJ4_9AGAR</name>
<comment type="caution">
    <text evidence="1">The sequence shown here is derived from an EMBL/GenBank/DDBJ whole genome shotgun (WGS) entry which is preliminary data.</text>
</comment>
<dbReference type="EMBL" id="JARKIB010000021">
    <property type="protein sequence ID" value="KAJ7767720.1"/>
    <property type="molecule type" value="Genomic_DNA"/>
</dbReference>
<evidence type="ECO:0008006" key="3">
    <source>
        <dbReference type="Google" id="ProtNLM"/>
    </source>
</evidence>
<organism evidence="1 2">
    <name type="scientific">Mycena metata</name>
    <dbReference type="NCBI Taxonomy" id="1033252"/>
    <lineage>
        <taxon>Eukaryota</taxon>
        <taxon>Fungi</taxon>
        <taxon>Dikarya</taxon>
        <taxon>Basidiomycota</taxon>
        <taxon>Agaricomycotina</taxon>
        <taxon>Agaricomycetes</taxon>
        <taxon>Agaricomycetidae</taxon>
        <taxon>Agaricales</taxon>
        <taxon>Marasmiineae</taxon>
        <taxon>Mycenaceae</taxon>
        <taxon>Mycena</taxon>
    </lineage>
</organism>
<evidence type="ECO:0000313" key="2">
    <source>
        <dbReference type="Proteomes" id="UP001215598"/>
    </source>
</evidence>
<accession>A0AAD7JPJ4</accession>
<dbReference type="Gene3D" id="3.90.228.10">
    <property type="match status" value="1"/>
</dbReference>